<dbReference type="SUPFAM" id="SSF69318">
    <property type="entry name" value="Integrin alpha N-terminal domain"/>
    <property type="match status" value="1"/>
</dbReference>
<protein>
    <recommendedName>
        <fullName evidence="2">FG-GAP repeat protein</fullName>
    </recommendedName>
</protein>
<dbReference type="InterPro" id="IPR028994">
    <property type="entry name" value="Integrin_alpha_N"/>
</dbReference>
<reference evidence="1" key="1">
    <citation type="submission" date="2019-08" db="EMBL/GenBank/DDBJ databases">
        <authorList>
            <person name="Kucharzyk K."/>
            <person name="Murdoch R.W."/>
            <person name="Higgins S."/>
            <person name="Loffler F."/>
        </authorList>
    </citation>
    <scope>NUCLEOTIDE SEQUENCE</scope>
</reference>
<gene>
    <name evidence="1" type="ORF">SDC9_39835</name>
</gene>
<sequence length="474" mass="52253">MKLKNRCLVLGVLGTLLLPVGVSAEIRPQPTKKQEISPVAVNIITPKKVNPVVLEVQRGEIVDQAIGDVDGDGNDEDVLLMGNKVVNGSHFMGNLYVVIKDRKNGQVKGYIRPVDCGGYDSFLTLTDVTGNGVANVLITSLTGGSGGIVDCRILDFSEGKAEEIFTRENNIGIACLGKYLPQYKAELTFPVSGKTIVLDLPGEKDMYRYLNVYDDDGQVKDSGVRPYIQNLCSVAALDIDNDGTSEVLTSQRVVGATNFDTLGYVRTIWKYMAGSWQVKRTNFYTDLYSPHIYKQEADIIGAGGYLITKQYVEINGSRIKYPHFSKMGTGLQQWQLNGQIDAFVKKILKEAGGDGNIELNYEVKYAGKKYTSVLFTGIATAHNRTTSIMQAFNFNMNTGRSIELETLVGKSSKFWGIVTQESMKQGHPLTKKDVQGYYYDGGALVLLHDGKEELALAQSMVLPYLKRNKIGEIF</sequence>
<proteinExistence type="predicted"/>
<accession>A0A644VTH5</accession>
<dbReference type="AlphaFoldDB" id="A0A644VTH5"/>
<name>A0A644VTH5_9ZZZZ</name>
<comment type="caution">
    <text evidence="1">The sequence shown here is derived from an EMBL/GenBank/DDBJ whole genome shotgun (WGS) entry which is preliminary data.</text>
</comment>
<evidence type="ECO:0008006" key="2">
    <source>
        <dbReference type="Google" id="ProtNLM"/>
    </source>
</evidence>
<organism evidence="1">
    <name type="scientific">bioreactor metagenome</name>
    <dbReference type="NCBI Taxonomy" id="1076179"/>
    <lineage>
        <taxon>unclassified sequences</taxon>
        <taxon>metagenomes</taxon>
        <taxon>ecological metagenomes</taxon>
    </lineage>
</organism>
<evidence type="ECO:0000313" key="1">
    <source>
        <dbReference type="EMBL" id="MPL93693.1"/>
    </source>
</evidence>
<dbReference type="EMBL" id="VSSQ01000400">
    <property type="protein sequence ID" value="MPL93693.1"/>
    <property type="molecule type" value="Genomic_DNA"/>
</dbReference>